<proteinExistence type="predicted"/>
<gene>
    <name evidence="2" type="ORF">DFH05DRAFT_1517054</name>
</gene>
<feature type="region of interest" description="Disordered" evidence="1">
    <location>
        <begin position="380"/>
        <end position="421"/>
    </location>
</feature>
<evidence type="ECO:0000313" key="3">
    <source>
        <dbReference type="Proteomes" id="UP001142393"/>
    </source>
</evidence>
<keyword evidence="3" id="KW-1185">Reference proteome</keyword>
<evidence type="ECO:0000313" key="2">
    <source>
        <dbReference type="EMBL" id="KAJ3738622.1"/>
    </source>
</evidence>
<organism evidence="2 3">
    <name type="scientific">Lentinula detonsa</name>
    <dbReference type="NCBI Taxonomy" id="2804962"/>
    <lineage>
        <taxon>Eukaryota</taxon>
        <taxon>Fungi</taxon>
        <taxon>Dikarya</taxon>
        <taxon>Basidiomycota</taxon>
        <taxon>Agaricomycotina</taxon>
        <taxon>Agaricomycetes</taxon>
        <taxon>Agaricomycetidae</taxon>
        <taxon>Agaricales</taxon>
        <taxon>Marasmiineae</taxon>
        <taxon>Omphalotaceae</taxon>
        <taxon>Lentinula</taxon>
    </lineage>
</organism>
<comment type="caution">
    <text evidence="2">The sequence shown here is derived from an EMBL/GenBank/DDBJ whole genome shotgun (WGS) entry which is preliminary data.</text>
</comment>
<protein>
    <submittedName>
        <fullName evidence="2">Uncharacterized protein</fullName>
    </submittedName>
</protein>
<name>A0A9W8NQB2_9AGAR</name>
<dbReference type="Proteomes" id="UP001142393">
    <property type="component" value="Unassembled WGS sequence"/>
</dbReference>
<dbReference type="EMBL" id="JANVFU010000025">
    <property type="protein sequence ID" value="KAJ3738622.1"/>
    <property type="molecule type" value="Genomic_DNA"/>
</dbReference>
<feature type="compositionally biased region" description="Polar residues" evidence="1">
    <location>
        <begin position="380"/>
        <end position="393"/>
    </location>
</feature>
<feature type="compositionally biased region" description="Low complexity" evidence="1">
    <location>
        <begin position="401"/>
        <end position="413"/>
    </location>
</feature>
<accession>A0A9W8NQB2</accession>
<reference evidence="2 3" key="1">
    <citation type="journal article" date="2023" name="Proc. Natl. Acad. Sci. U.S.A.">
        <title>A global phylogenomic analysis of the shiitake genus Lentinula.</title>
        <authorList>
            <person name="Sierra-Patev S."/>
            <person name="Min B."/>
            <person name="Naranjo-Ortiz M."/>
            <person name="Looney B."/>
            <person name="Konkel Z."/>
            <person name="Slot J.C."/>
            <person name="Sakamoto Y."/>
            <person name="Steenwyk J.L."/>
            <person name="Rokas A."/>
            <person name="Carro J."/>
            <person name="Camarero S."/>
            <person name="Ferreira P."/>
            <person name="Molpeceres G."/>
            <person name="Ruiz-Duenas F.J."/>
            <person name="Serrano A."/>
            <person name="Henrissat B."/>
            <person name="Drula E."/>
            <person name="Hughes K.W."/>
            <person name="Mata J.L."/>
            <person name="Ishikawa N.K."/>
            <person name="Vargas-Isla R."/>
            <person name="Ushijima S."/>
            <person name="Smith C.A."/>
            <person name="Donoghue J."/>
            <person name="Ahrendt S."/>
            <person name="Andreopoulos W."/>
            <person name="He G."/>
            <person name="LaButti K."/>
            <person name="Lipzen A."/>
            <person name="Ng V."/>
            <person name="Riley R."/>
            <person name="Sandor L."/>
            <person name="Barry K."/>
            <person name="Martinez A.T."/>
            <person name="Xiao Y."/>
            <person name="Gibbons J.G."/>
            <person name="Terashima K."/>
            <person name="Grigoriev I.V."/>
            <person name="Hibbett D."/>
        </authorList>
    </citation>
    <scope>NUCLEOTIDE SEQUENCE [LARGE SCALE GENOMIC DNA]</scope>
    <source>
        <strain evidence="2 3">TFB7810</strain>
    </source>
</reference>
<dbReference type="AlphaFoldDB" id="A0A9W8NQB2"/>
<evidence type="ECO:0000256" key="1">
    <source>
        <dbReference type="SAM" id="MobiDB-lite"/>
    </source>
</evidence>
<sequence>MNCQTFNTDPTNQPPLAFSHDPSIALTYTPHHFAREHPFVLLSNFVNVSKTLRSRHGVKHNLYNWQGYIQRSTIVACGRKLNFIRFVLVTCPFTNPWVNMSSVEFTNVDLVATLVRRQGEELLKVRKDLEDSKNLFTSTFEVVSASKTRVEDAMKGSWNLQRRLRAMRSDLADFQTEHEATLAKLEVACMDLRAVVGSLHPEGEQTLAPAAESGFGESLNGHSSLSSEASLVCHSFFGLIEIFHETLLRATAPWMKSIKDVNTTAKDPERRPLKMYVTLSVINSFCNRPRVDYMPFVQCTAIQAVAGESSATKESVGVEALSGESVVLVDNESATESVPAMTTQSSNVSSVQIAISNPTIPSAASASTIVPVLKNLNSIAQTPSPSASASDTVRPQRIEEGSAQSKGSGSSAGLPPTGSIPTVAAASQTLDAMGANTNDFFSFTPKPPSLVSTPTVAATPLRVSRPPSIRSTWSSISSPTLKAPAIAPVPTRTVSYAVAAKSNTTSSASTSSSSSSTPILQISSSPWMSVAFLKPICTQLPAVDIQNVAKSLCLMAIGSPEQTKYEILRTPEVLLTPMSPTSTTRLYISVWKNADSFNPTRFGSDWKGHVFVQDSMAKHLFYVGEYKGGATCKLTPREYKLLPDKTKQVLYGLAKGLRQQEIRDENRMLLSLLKDDGIHIARTELLFIGHGHAIENSLRQEAKKRKFV</sequence>